<dbReference type="EMBL" id="DS995902">
    <property type="protein sequence ID" value="EEA22975.1"/>
    <property type="molecule type" value="Genomic_DNA"/>
</dbReference>
<dbReference type="Proteomes" id="UP000001294">
    <property type="component" value="Unassembled WGS sequence"/>
</dbReference>
<evidence type="ECO:0000313" key="7">
    <source>
        <dbReference type="Proteomes" id="UP000001294"/>
    </source>
</evidence>
<evidence type="ECO:0000256" key="4">
    <source>
        <dbReference type="SAM" id="MobiDB-lite"/>
    </source>
</evidence>
<dbReference type="HOGENOM" id="CLU_1687250_0_0_1"/>
<evidence type="ECO:0000256" key="3">
    <source>
        <dbReference type="ARBA" id="ARBA00022679"/>
    </source>
</evidence>
<dbReference type="STRING" id="441960.B6QHY0"/>
<accession>B6QHY0</accession>
<dbReference type="InterPro" id="IPR036736">
    <property type="entry name" value="ACP-like_sf"/>
</dbReference>
<protein>
    <recommendedName>
        <fullName evidence="5">Carrier domain-containing protein</fullName>
    </recommendedName>
</protein>
<dbReference type="PROSITE" id="PS50075">
    <property type="entry name" value="CARRIER"/>
    <property type="match status" value="1"/>
</dbReference>
<dbReference type="FunFam" id="1.10.1200.10:FF:000011">
    <property type="entry name" value="Sterigmatocystin biosynthesis polyketide synthase"/>
    <property type="match status" value="1"/>
</dbReference>
<dbReference type="SUPFAM" id="SSF47336">
    <property type="entry name" value="ACP-like"/>
    <property type="match status" value="1"/>
</dbReference>
<feature type="region of interest" description="Disordered" evidence="4">
    <location>
        <begin position="16"/>
        <end position="36"/>
    </location>
</feature>
<organism evidence="6 7">
    <name type="scientific">Talaromyces marneffei (strain ATCC 18224 / CBS 334.59 / QM 7333)</name>
    <name type="common">Penicillium marneffei</name>
    <dbReference type="NCBI Taxonomy" id="441960"/>
    <lineage>
        <taxon>Eukaryota</taxon>
        <taxon>Fungi</taxon>
        <taxon>Dikarya</taxon>
        <taxon>Ascomycota</taxon>
        <taxon>Pezizomycotina</taxon>
        <taxon>Eurotiomycetes</taxon>
        <taxon>Eurotiomycetidae</taxon>
        <taxon>Eurotiales</taxon>
        <taxon>Trichocomaceae</taxon>
        <taxon>Talaromyces</taxon>
        <taxon>Talaromyces sect. Talaromyces</taxon>
    </lineage>
</organism>
<evidence type="ECO:0000256" key="2">
    <source>
        <dbReference type="ARBA" id="ARBA00022553"/>
    </source>
</evidence>
<keyword evidence="3" id="KW-0808">Transferase</keyword>
<dbReference type="PhylomeDB" id="B6QHY0"/>
<reference evidence="7" key="1">
    <citation type="journal article" date="2015" name="Genome Announc.">
        <title>Genome sequence of the AIDS-associated pathogen Penicillium marneffei (ATCC18224) and its near taxonomic relative Talaromyces stipitatus (ATCC10500).</title>
        <authorList>
            <person name="Nierman W.C."/>
            <person name="Fedorova-Abrams N.D."/>
            <person name="Andrianopoulos A."/>
        </authorList>
    </citation>
    <scope>NUCLEOTIDE SEQUENCE [LARGE SCALE GENOMIC DNA]</scope>
    <source>
        <strain evidence="7">ATCC 18224 / CBS 334.59 / QM 7333</strain>
    </source>
</reference>
<keyword evidence="7" id="KW-1185">Reference proteome</keyword>
<dbReference type="VEuPathDB" id="FungiDB:PMAA_095780"/>
<name>B6QHY0_TALMQ</name>
<dbReference type="InterPro" id="IPR009081">
    <property type="entry name" value="PP-bd_ACP"/>
</dbReference>
<dbReference type="Gene3D" id="1.10.1200.10">
    <property type="entry name" value="ACP-like"/>
    <property type="match status" value="1"/>
</dbReference>
<gene>
    <name evidence="6" type="ORF">PMAA_095780</name>
</gene>
<keyword evidence="2" id="KW-0597">Phosphoprotein</keyword>
<dbReference type="Pfam" id="PF00550">
    <property type="entry name" value="PP-binding"/>
    <property type="match status" value="1"/>
</dbReference>
<dbReference type="GO" id="GO:0016740">
    <property type="term" value="F:transferase activity"/>
    <property type="evidence" value="ECO:0007669"/>
    <property type="project" value="UniProtKB-KW"/>
</dbReference>
<feature type="compositionally biased region" description="Low complexity" evidence="4">
    <location>
        <begin position="24"/>
        <end position="35"/>
    </location>
</feature>
<proteinExistence type="predicted"/>
<evidence type="ECO:0000259" key="5">
    <source>
        <dbReference type="PROSITE" id="PS50075"/>
    </source>
</evidence>
<keyword evidence="1" id="KW-0596">Phosphopantetheine</keyword>
<feature type="domain" description="Carrier" evidence="5">
    <location>
        <begin position="43"/>
        <end position="122"/>
    </location>
</feature>
<sequence>MVILASADKQNPYKRNKSQGVQIASAKSKPSAPAANEATVLPTKNNEIIVRAMQIVSEETGVALDDLADDCLFADIGVDSLLSMVIPSRFREELNLDLDLEFSIFIDLPAVKNLKDFLSSQGEEAARSYTAVAVPSSVEATPSALTIPERSIITSE</sequence>
<dbReference type="AlphaFoldDB" id="B6QHY0"/>
<evidence type="ECO:0000256" key="1">
    <source>
        <dbReference type="ARBA" id="ARBA00022450"/>
    </source>
</evidence>
<evidence type="ECO:0000313" key="6">
    <source>
        <dbReference type="EMBL" id="EEA22975.1"/>
    </source>
</evidence>